<evidence type="ECO:0000313" key="8">
    <source>
        <dbReference type="EMBL" id="GIJ48470.1"/>
    </source>
</evidence>
<dbReference type="NCBIfam" id="TIGR02479">
    <property type="entry name" value="FliA_WhiG"/>
    <property type="match status" value="1"/>
</dbReference>
<feature type="domain" description="RNA polymerase sigma-70 region 2" evidence="6">
    <location>
        <begin position="21"/>
        <end position="93"/>
    </location>
</feature>
<dbReference type="InterPro" id="IPR007627">
    <property type="entry name" value="RNA_pol_sigma70_r2"/>
</dbReference>
<evidence type="ECO:0000256" key="2">
    <source>
        <dbReference type="ARBA" id="ARBA00023082"/>
    </source>
</evidence>
<evidence type="ECO:0000259" key="7">
    <source>
        <dbReference type="Pfam" id="PF04545"/>
    </source>
</evidence>
<dbReference type="CDD" id="cd06171">
    <property type="entry name" value="Sigma70_r4"/>
    <property type="match status" value="1"/>
</dbReference>
<keyword evidence="3" id="KW-0238">DNA-binding</keyword>
<evidence type="ECO:0000259" key="5">
    <source>
        <dbReference type="Pfam" id="PF04539"/>
    </source>
</evidence>
<gene>
    <name evidence="8" type="ORF">Val02_53560</name>
</gene>
<dbReference type="AlphaFoldDB" id="A0A8J3YR94"/>
<dbReference type="Pfam" id="PF04539">
    <property type="entry name" value="Sigma70_r3"/>
    <property type="match status" value="1"/>
</dbReference>
<name>A0A8J3YR94_9ACTN</name>
<dbReference type="PIRSF" id="PIRSF000770">
    <property type="entry name" value="RNA_pol_sigma-SigE/K"/>
    <property type="match status" value="1"/>
</dbReference>
<evidence type="ECO:0000256" key="1">
    <source>
        <dbReference type="ARBA" id="ARBA00023015"/>
    </source>
</evidence>
<dbReference type="InterPro" id="IPR007624">
    <property type="entry name" value="RNA_pol_sigma70_r3"/>
</dbReference>
<comment type="caution">
    <text evidence="8">The sequence shown here is derived from an EMBL/GenBank/DDBJ whole genome shotgun (WGS) entry which is preliminary data.</text>
</comment>
<accession>A0A8J3YR94</accession>
<dbReference type="GO" id="GO:0016987">
    <property type="term" value="F:sigma factor activity"/>
    <property type="evidence" value="ECO:0007669"/>
    <property type="project" value="UniProtKB-KW"/>
</dbReference>
<keyword evidence="1" id="KW-0805">Transcription regulation</keyword>
<dbReference type="InterPro" id="IPR014284">
    <property type="entry name" value="RNA_pol_sigma-70_dom"/>
</dbReference>
<dbReference type="Pfam" id="PF04542">
    <property type="entry name" value="Sigma70_r2"/>
    <property type="match status" value="1"/>
</dbReference>
<keyword evidence="9" id="KW-1185">Reference proteome</keyword>
<dbReference type="Proteomes" id="UP000619260">
    <property type="component" value="Unassembled WGS sequence"/>
</dbReference>
<evidence type="ECO:0000256" key="3">
    <source>
        <dbReference type="ARBA" id="ARBA00023125"/>
    </source>
</evidence>
<sequence>MTAHAATDTMTAPSAREQDELVRTHLPLVGHLVREVLNRLPSHVNREDLVSAGMAALAAAARSFDPKRGTPFGGFATLRIRGALLDELRGLDWASRSVRSRARRIEAAQQQLTATLGRTPTQGELAEALGVAVDEIKSVDEDVQRAVVLSLQGFAAGTADDLVRERTPGPEDLLVYRERIGYLHHAIEALPDRLRHVVTAYFFQERPMAEIAAELGVTESRVSQLRAEALVLLRDGLNAHLEPELVESPARATGCVARRRQDYYGRIAARGDLQSRLAKTDYFATPVAA</sequence>
<dbReference type="PANTHER" id="PTHR30385:SF7">
    <property type="entry name" value="RNA POLYMERASE SIGMA FACTOR FLIA"/>
    <property type="match status" value="1"/>
</dbReference>
<dbReference type="GO" id="GO:0003899">
    <property type="term" value="F:DNA-directed RNA polymerase activity"/>
    <property type="evidence" value="ECO:0007669"/>
    <property type="project" value="InterPro"/>
</dbReference>
<dbReference type="InterPro" id="IPR013325">
    <property type="entry name" value="RNA_pol_sigma_r2"/>
</dbReference>
<keyword evidence="4" id="KW-0804">Transcription</keyword>
<dbReference type="GO" id="GO:0006352">
    <property type="term" value="P:DNA-templated transcription initiation"/>
    <property type="evidence" value="ECO:0007669"/>
    <property type="project" value="InterPro"/>
</dbReference>
<protein>
    <submittedName>
        <fullName evidence="8">RNA polymerase sigma factor</fullName>
    </submittedName>
</protein>
<dbReference type="Pfam" id="PF04545">
    <property type="entry name" value="Sigma70_r4"/>
    <property type="match status" value="1"/>
</dbReference>
<dbReference type="InterPro" id="IPR013324">
    <property type="entry name" value="RNA_pol_sigma_r3/r4-like"/>
</dbReference>
<dbReference type="InterPro" id="IPR012845">
    <property type="entry name" value="RNA_pol_sigma_FliA_WhiG"/>
</dbReference>
<proteinExistence type="predicted"/>
<dbReference type="RefSeq" id="WP_203901960.1">
    <property type="nucleotide sequence ID" value="NZ_BOPF01000021.1"/>
</dbReference>
<evidence type="ECO:0000256" key="4">
    <source>
        <dbReference type="ARBA" id="ARBA00023163"/>
    </source>
</evidence>
<dbReference type="EMBL" id="BOPF01000021">
    <property type="protein sequence ID" value="GIJ48470.1"/>
    <property type="molecule type" value="Genomic_DNA"/>
</dbReference>
<dbReference type="Gene3D" id="1.10.1740.10">
    <property type="match status" value="1"/>
</dbReference>
<feature type="domain" description="RNA polymerase sigma-70 region 3" evidence="5">
    <location>
        <begin position="102"/>
        <end position="152"/>
    </location>
</feature>
<dbReference type="PANTHER" id="PTHR30385">
    <property type="entry name" value="SIGMA FACTOR F FLAGELLAR"/>
    <property type="match status" value="1"/>
</dbReference>
<dbReference type="GO" id="GO:0003677">
    <property type="term" value="F:DNA binding"/>
    <property type="evidence" value="ECO:0007669"/>
    <property type="project" value="UniProtKB-KW"/>
</dbReference>
<evidence type="ECO:0000313" key="9">
    <source>
        <dbReference type="Proteomes" id="UP000619260"/>
    </source>
</evidence>
<organism evidence="8 9">
    <name type="scientific">Virgisporangium aliadipatigenens</name>
    <dbReference type="NCBI Taxonomy" id="741659"/>
    <lineage>
        <taxon>Bacteria</taxon>
        <taxon>Bacillati</taxon>
        <taxon>Actinomycetota</taxon>
        <taxon>Actinomycetes</taxon>
        <taxon>Micromonosporales</taxon>
        <taxon>Micromonosporaceae</taxon>
        <taxon>Virgisporangium</taxon>
    </lineage>
</organism>
<dbReference type="InterPro" id="IPR007630">
    <property type="entry name" value="RNA_pol_sigma70_r4"/>
</dbReference>
<dbReference type="SUPFAM" id="SSF88946">
    <property type="entry name" value="Sigma2 domain of RNA polymerase sigma factors"/>
    <property type="match status" value="1"/>
</dbReference>
<dbReference type="Gene3D" id="1.20.140.160">
    <property type="match status" value="1"/>
</dbReference>
<dbReference type="PRINTS" id="PR00046">
    <property type="entry name" value="SIGMA70FCT"/>
</dbReference>
<evidence type="ECO:0000259" key="6">
    <source>
        <dbReference type="Pfam" id="PF04542"/>
    </source>
</evidence>
<keyword evidence="2" id="KW-0731">Sigma factor</keyword>
<dbReference type="SUPFAM" id="SSF88659">
    <property type="entry name" value="Sigma3 and sigma4 domains of RNA polymerase sigma factors"/>
    <property type="match status" value="2"/>
</dbReference>
<dbReference type="NCBIfam" id="TIGR02937">
    <property type="entry name" value="sigma70-ECF"/>
    <property type="match status" value="1"/>
</dbReference>
<dbReference type="InterPro" id="IPR000943">
    <property type="entry name" value="RNA_pol_sigma70"/>
</dbReference>
<feature type="domain" description="RNA polymerase sigma-70 region 4" evidence="7">
    <location>
        <begin position="186"/>
        <end position="234"/>
    </location>
</feature>
<reference evidence="8" key="1">
    <citation type="submission" date="2021-01" db="EMBL/GenBank/DDBJ databases">
        <title>Whole genome shotgun sequence of Virgisporangium aliadipatigenens NBRC 105644.</title>
        <authorList>
            <person name="Komaki H."/>
            <person name="Tamura T."/>
        </authorList>
    </citation>
    <scope>NUCLEOTIDE SEQUENCE</scope>
    <source>
        <strain evidence="8">NBRC 105644</strain>
    </source>
</reference>